<feature type="compositionally biased region" description="Low complexity" evidence="2">
    <location>
        <begin position="751"/>
        <end position="762"/>
    </location>
</feature>
<evidence type="ECO:0000256" key="2">
    <source>
        <dbReference type="SAM" id="MobiDB-lite"/>
    </source>
</evidence>
<feature type="compositionally biased region" description="Polar residues" evidence="2">
    <location>
        <begin position="663"/>
        <end position="689"/>
    </location>
</feature>
<dbReference type="Proteomes" id="UP000777482">
    <property type="component" value="Unassembled WGS sequence"/>
</dbReference>
<feature type="compositionally biased region" description="Acidic residues" evidence="2">
    <location>
        <begin position="42"/>
        <end position="57"/>
    </location>
</feature>
<dbReference type="OrthoDB" id="3647690at2759"/>
<comment type="caution">
    <text evidence="4">The sequence shown here is derived from an EMBL/GenBank/DDBJ whole genome shotgun (WGS) entry which is preliminary data.</text>
</comment>
<feature type="compositionally biased region" description="Polar residues" evidence="2">
    <location>
        <begin position="829"/>
        <end position="853"/>
    </location>
</feature>
<dbReference type="CDD" id="cd00024">
    <property type="entry name" value="CD_CSD"/>
    <property type="match status" value="1"/>
</dbReference>
<sequence>MPKRSKAARKEPAGHDDSLEVHPATQAEPSGSAENRRAAANDGEDGDAGGEEDDEDAASAAEADSQGYYEAEAIASFAALLLDEDKTRYLIAWKGTDADGKPWEPTWEPKANANELLRTSWRQRQREARKAAKAAKAAEKKRKLEVKTAKQAKKAPAPVAAKAKQAAAKSADKSQTSSPSSPRKVGCDFVLEIDVAPSRPNAKRKMIVPSSPSSSGSGQTAHTAKKSKPNASEVAQSPQPQPAPAKKRVSFDLSVSPKAKGKEPQAKAAVPVKQPTQKSAIKAAPVKTVEVTVSAARKDSDGEDEMEIMESSGSTTASANAVIPDSQAVTFTPMLEKPEEPVASGSRTMRVDLTLHSPATSQSDLEDAHAHDHDDDVPVFSAFPDDDQQTSSPEVQPTRRLGPVPVPAASMFGIFEQPGVRSSQLDPIEDPDSSPNRPLGLDRNSVPARASPRGQAVKQRLELVNVHEEDTPVSSFEAEVEANAASSYVTTPLEARRKPSLASQIRIVRARPQPPQPRSYVASTLTIKQAPVQAAHAVEEVDVGGSVVRVGRRWPSPPAEEVEDDLLMTQAEGADPGGLAEQFFAEIFDFDAGGKTELAIASGSTEGAQDAGENGTPSNGYSQAYDPPQQSANPTQSSSADQSAYASTSANQSAAYGSGFIASGSNTPNPLSQFPQQPTWPGASSTGTPKRQHEEEDDAGDSKKPRVDASAASQYPESAHAHSPYHALPEHPSFQTGSHVAGASYQESVDSPSQQPATSQTQLRIPSVGITQASPMALASPSLARVQNTDPFVIPKPNLLASGEPSPSLARAAAGFRSPSPLPAGAAPTGTSQPAAVGSRNVSRTNSPAPTSAQVEDLISLVRASPYILAADGTQDELERFLRDPQAYPTIPNAPLLAAEFWAFELRRHTVDGVEKVDFILIRSREGVFQLKRANTEKFPIEFSRSLSQITTRARGVTPMVEGAPSVAPYAPSAGTAPAAAPVQPSTAQMSRTQLEIEVGRLRKQVVASDAELSSLRPLTAEVAQLRSDVQSLTKQTKSLQSSRESAQADLSYMQAQYQAASQAAVERANECRVAEAEAARLRGMLDNAVQQKEAVYKSEIKAVRSMYSRLEKQMAFYKDESRRTQEAAIREKAARWDDYVASNELKAAAAGRERAGLPAEDSGDDEAAAPTTTAGTESLPEPSTLVSSGSSSASPAQGPPRLPSHVPASSLGIDSLPADVSQPDRPLAADPSNPSSSGVGGDLVVGGAAAAAGRDEFRCEWRVGATDTLAETCGEAKESRTQLREHVLREHMHD</sequence>
<dbReference type="Gene3D" id="2.40.50.40">
    <property type="match status" value="1"/>
</dbReference>
<feature type="compositionally biased region" description="Basic and acidic residues" evidence="2">
    <location>
        <begin position="8"/>
        <end position="20"/>
    </location>
</feature>
<evidence type="ECO:0000259" key="3">
    <source>
        <dbReference type="PROSITE" id="PS50013"/>
    </source>
</evidence>
<dbReference type="InterPro" id="IPR000953">
    <property type="entry name" value="Chromo/chromo_shadow_dom"/>
</dbReference>
<feature type="coiled-coil region" evidence="1">
    <location>
        <begin position="1072"/>
        <end position="1128"/>
    </location>
</feature>
<keyword evidence="1" id="KW-0175">Coiled coil</keyword>
<gene>
    <name evidence="4" type="ORF">C6P46_006932</name>
</gene>
<feature type="domain" description="Chromo" evidence="3">
    <location>
        <begin position="69"/>
        <end position="112"/>
    </location>
</feature>
<dbReference type="EMBL" id="PUHQ01000091">
    <property type="protein sequence ID" value="KAG0656828.1"/>
    <property type="molecule type" value="Genomic_DNA"/>
</dbReference>
<feature type="compositionally biased region" description="Polar residues" evidence="2">
    <location>
        <begin position="615"/>
        <end position="634"/>
    </location>
</feature>
<feature type="region of interest" description="Disordered" evidence="2">
    <location>
        <begin position="797"/>
        <end position="853"/>
    </location>
</feature>
<name>A0A9P7B3S1_RHOMI</name>
<feature type="region of interest" description="Disordered" evidence="2">
    <location>
        <begin position="123"/>
        <end position="457"/>
    </location>
</feature>
<feature type="compositionally biased region" description="Low complexity" evidence="2">
    <location>
        <begin position="1169"/>
        <end position="1197"/>
    </location>
</feature>
<dbReference type="PROSITE" id="PS50013">
    <property type="entry name" value="CHROMO_2"/>
    <property type="match status" value="1"/>
</dbReference>
<feature type="region of interest" description="Disordered" evidence="2">
    <location>
        <begin position="1"/>
        <end position="66"/>
    </location>
</feature>
<accession>A0A9P7B3S1</accession>
<protein>
    <recommendedName>
        <fullName evidence="3">Chromo domain-containing protein</fullName>
    </recommendedName>
</protein>
<evidence type="ECO:0000313" key="5">
    <source>
        <dbReference type="Proteomes" id="UP000777482"/>
    </source>
</evidence>
<evidence type="ECO:0000313" key="4">
    <source>
        <dbReference type="EMBL" id="KAG0656828.1"/>
    </source>
</evidence>
<organism evidence="4 5">
    <name type="scientific">Rhodotorula mucilaginosa</name>
    <name type="common">Yeast</name>
    <name type="synonym">Rhodotorula rubra</name>
    <dbReference type="NCBI Taxonomy" id="5537"/>
    <lineage>
        <taxon>Eukaryota</taxon>
        <taxon>Fungi</taxon>
        <taxon>Dikarya</taxon>
        <taxon>Basidiomycota</taxon>
        <taxon>Pucciniomycotina</taxon>
        <taxon>Microbotryomycetes</taxon>
        <taxon>Sporidiobolales</taxon>
        <taxon>Sporidiobolaceae</taxon>
        <taxon>Rhodotorula</taxon>
    </lineage>
</organism>
<reference evidence="4 5" key="1">
    <citation type="submission" date="2020-11" db="EMBL/GenBank/DDBJ databases">
        <title>Kefir isolates.</title>
        <authorList>
            <person name="Marcisauskas S."/>
            <person name="Kim Y."/>
            <person name="Blasche S."/>
        </authorList>
    </citation>
    <scope>NUCLEOTIDE SEQUENCE [LARGE SCALE GENOMIC DNA]</scope>
    <source>
        <strain evidence="4 5">KR</strain>
    </source>
</reference>
<feature type="region of interest" description="Disordered" evidence="2">
    <location>
        <begin position="603"/>
        <end position="768"/>
    </location>
</feature>
<feature type="compositionally biased region" description="Low complexity" evidence="2">
    <location>
        <begin position="635"/>
        <end position="650"/>
    </location>
</feature>
<evidence type="ECO:0000256" key="1">
    <source>
        <dbReference type="SAM" id="Coils"/>
    </source>
</evidence>
<feature type="compositionally biased region" description="Low complexity" evidence="2">
    <location>
        <begin position="154"/>
        <end position="178"/>
    </location>
</feature>
<keyword evidence="5" id="KW-1185">Reference proteome</keyword>
<proteinExistence type="predicted"/>
<feature type="compositionally biased region" description="Low complexity" evidence="2">
    <location>
        <begin position="209"/>
        <end position="218"/>
    </location>
</feature>
<feature type="region of interest" description="Disordered" evidence="2">
    <location>
        <begin position="1152"/>
        <end position="1245"/>
    </location>
</feature>
<feature type="compositionally biased region" description="Basic and acidic residues" evidence="2">
    <location>
        <begin position="366"/>
        <end position="376"/>
    </location>
</feature>